<feature type="transmembrane region" description="Helical" evidence="7">
    <location>
        <begin position="82"/>
        <end position="102"/>
    </location>
</feature>
<proteinExistence type="inferred from homology"/>
<evidence type="ECO:0000256" key="3">
    <source>
        <dbReference type="ARBA" id="ARBA00022475"/>
    </source>
</evidence>
<dbReference type="InterPro" id="IPR006304">
    <property type="entry name" value="T3SS_SpaR/YscT"/>
</dbReference>
<feature type="transmembrane region" description="Helical" evidence="7">
    <location>
        <begin position="195"/>
        <end position="213"/>
    </location>
</feature>
<protein>
    <submittedName>
        <fullName evidence="8">EscT/YscT/HrcT family type III secretion system export apparatus protein</fullName>
    </submittedName>
</protein>
<evidence type="ECO:0000256" key="4">
    <source>
        <dbReference type="ARBA" id="ARBA00022692"/>
    </source>
</evidence>
<feature type="transmembrane region" description="Helical" evidence="7">
    <location>
        <begin position="42"/>
        <end position="62"/>
    </location>
</feature>
<evidence type="ECO:0000256" key="5">
    <source>
        <dbReference type="ARBA" id="ARBA00022989"/>
    </source>
</evidence>
<dbReference type="Pfam" id="PF01311">
    <property type="entry name" value="Bac_export_1"/>
    <property type="match status" value="1"/>
</dbReference>
<comment type="subcellular location">
    <subcellularLocation>
        <location evidence="1 7">Cell membrane</location>
        <topology evidence="1 7">Multi-pass membrane protein</topology>
    </subcellularLocation>
</comment>
<evidence type="ECO:0000313" key="9">
    <source>
        <dbReference type="Proteomes" id="UP000298656"/>
    </source>
</evidence>
<dbReference type="PANTHER" id="PTHR30065:SF1">
    <property type="entry name" value="SURFACE PRESENTATION OF ANTIGENS PROTEIN SPAR"/>
    <property type="match status" value="1"/>
</dbReference>
<name>A0A4P8IVN2_9BURK</name>
<dbReference type="EMBL" id="CP040078">
    <property type="protein sequence ID" value="QCP52307.1"/>
    <property type="molecule type" value="Genomic_DNA"/>
</dbReference>
<dbReference type="Proteomes" id="UP000298656">
    <property type="component" value="Chromosome 2"/>
</dbReference>
<sequence>MNDIFSVLPDLGNFLVGYVTLTGVCSLRLFMVMFIFPPTADGLLQGVVRNAIVVLFSSYIAYGQPIAFIQTLRGITLIEVGLREALIGVALGYAASIVFWVAEGAGTYIDDLTGYNNVQVMNPSRSEQATPTATLLMQIASVAFWALGGMTFLLGTLYESYHWWPLTSSGPSMSNVLESFVLQQTDSLMQTIAKLAAPMMFILLLIDFGFGFASKSASKLDLMTLSQPVKGAVTVLMLALFVGVFVDQVKEQITLSGLTAEMRALSGGHQGKPD</sequence>
<dbReference type="RefSeq" id="WP_137335080.1">
    <property type="nucleotide sequence ID" value="NZ_CP040078.1"/>
</dbReference>
<keyword evidence="6 7" id="KW-0472">Membrane</keyword>
<dbReference type="OrthoDB" id="9153610at2"/>
<gene>
    <name evidence="8" type="ORF">FAZ95_24305</name>
</gene>
<dbReference type="GO" id="GO:0006605">
    <property type="term" value="P:protein targeting"/>
    <property type="evidence" value="ECO:0007669"/>
    <property type="project" value="UniProtKB-UniRule"/>
</dbReference>
<keyword evidence="9" id="KW-1185">Reference proteome</keyword>
<organism evidence="8 9">
    <name type="scientific">Trinickia violacea</name>
    <dbReference type="NCBI Taxonomy" id="2571746"/>
    <lineage>
        <taxon>Bacteria</taxon>
        <taxon>Pseudomonadati</taxon>
        <taxon>Pseudomonadota</taxon>
        <taxon>Betaproteobacteria</taxon>
        <taxon>Burkholderiales</taxon>
        <taxon>Burkholderiaceae</taxon>
        <taxon>Trinickia</taxon>
    </lineage>
</organism>
<dbReference type="PANTHER" id="PTHR30065">
    <property type="entry name" value="FLAGELLAR BIOSYNTHETIC PROTEIN FLIR"/>
    <property type="match status" value="1"/>
</dbReference>
<evidence type="ECO:0000256" key="2">
    <source>
        <dbReference type="ARBA" id="ARBA00009772"/>
    </source>
</evidence>
<dbReference type="InterPro" id="IPR002010">
    <property type="entry name" value="T3SS_IM_R"/>
</dbReference>
<keyword evidence="3 7" id="KW-1003">Cell membrane</keyword>
<dbReference type="AlphaFoldDB" id="A0A4P8IVN2"/>
<feature type="transmembrane region" description="Helical" evidence="7">
    <location>
        <begin position="12"/>
        <end position="36"/>
    </location>
</feature>
<evidence type="ECO:0000256" key="7">
    <source>
        <dbReference type="RuleBase" id="RU362072"/>
    </source>
</evidence>
<dbReference type="NCBIfam" id="TIGR01401">
    <property type="entry name" value="fliR_like_III"/>
    <property type="match status" value="1"/>
</dbReference>
<feature type="transmembrane region" description="Helical" evidence="7">
    <location>
        <begin position="225"/>
        <end position="246"/>
    </location>
</feature>
<keyword evidence="4 7" id="KW-0812">Transmembrane</keyword>
<feature type="transmembrane region" description="Helical" evidence="7">
    <location>
        <begin position="135"/>
        <end position="158"/>
    </location>
</feature>
<evidence type="ECO:0000256" key="1">
    <source>
        <dbReference type="ARBA" id="ARBA00004651"/>
    </source>
</evidence>
<evidence type="ECO:0000256" key="6">
    <source>
        <dbReference type="ARBA" id="ARBA00023136"/>
    </source>
</evidence>
<keyword evidence="5 7" id="KW-1133">Transmembrane helix</keyword>
<reference evidence="8 9" key="1">
    <citation type="submission" date="2019-05" db="EMBL/GenBank/DDBJ databases">
        <title>Burkholderia sp. DHOD12, isolated from subtropical forest soil.</title>
        <authorList>
            <person name="Gao Z.-H."/>
            <person name="Qiu L.-H."/>
        </authorList>
    </citation>
    <scope>NUCLEOTIDE SEQUENCE [LARGE SCALE GENOMIC DNA]</scope>
    <source>
        <strain evidence="8 9">DHOD12</strain>
    </source>
</reference>
<evidence type="ECO:0000313" key="8">
    <source>
        <dbReference type="EMBL" id="QCP52307.1"/>
    </source>
</evidence>
<dbReference type="KEGG" id="tvl:FAZ95_24305"/>
<dbReference type="PRINTS" id="PR00953">
    <property type="entry name" value="TYPE3IMRPROT"/>
</dbReference>
<comment type="similarity">
    <text evidence="2 7">Belongs to the FliR/MopE/SpaR family.</text>
</comment>
<accession>A0A4P8IVN2</accession>
<dbReference type="GO" id="GO:0005886">
    <property type="term" value="C:plasma membrane"/>
    <property type="evidence" value="ECO:0007669"/>
    <property type="project" value="UniProtKB-SubCell"/>
</dbReference>